<dbReference type="Pfam" id="PF23622">
    <property type="entry name" value="LRR_At1g61320_AtMIF1"/>
    <property type="match status" value="1"/>
</dbReference>
<evidence type="ECO:0000313" key="4">
    <source>
        <dbReference type="Proteomes" id="UP000807115"/>
    </source>
</evidence>
<feature type="compositionally biased region" description="Basic and acidic residues" evidence="1">
    <location>
        <begin position="387"/>
        <end position="397"/>
    </location>
</feature>
<name>A0A921RH23_SORBI</name>
<dbReference type="InterPro" id="IPR032675">
    <property type="entry name" value="LRR_dom_sf"/>
</dbReference>
<evidence type="ECO:0000259" key="2">
    <source>
        <dbReference type="Pfam" id="PF23622"/>
    </source>
</evidence>
<sequence>MESDGSIRINYGEYEHWKYEKFASVVNNMLLRRKNVDLHKFELCFKGYHLINFKDVRTWIQYAVNHGVKVLDVNLGRYDKTFLPRCIFTCRSLEELNLQMGEAPYDDLEHEGLMLPDKIYLPSLKKLNLCDVEVDTLHLRQIINGSPGLEDVHLSNSAQYLEHVKSNMLKRLEIHGFFGRGKGLTIAAPHLTHFECTGWPLEEISWQKQPSLEGAHIDTWCSGRTFDGQSDLIGIVLHAKRLALCGSDIKAMLEKELPTCSLFDNLVTLEIGGWCLTNDLYVVVRFLQLSPRLEKLTLKQRKLYRATKEETTSSMSIAGMTFKCPLLETLIIQCSKDDVEIGKTVAAMVALGISLEKIQVIFYEDIERAEMRGVSLEELKKQDALEKMQKENQEKVKGSNARSDNKDDGDEMEDEDYCSDEEMDDEDSEMDDEDSEMDGEDDDDDDDM</sequence>
<protein>
    <recommendedName>
        <fullName evidence="2">At1g61320/AtMIF1 LRR domain-containing protein</fullName>
    </recommendedName>
</protein>
<organism evidence="3 4">
    <name type="scientific">Sorghum bicolor</name>
    <name type="common">Sorghum</name>
    <name type="synonym">Sorghum vulgare</name>
    <dbReference type="NCBI Taxonomy" id="4558"/>
    <lineage>
        <taxon>Eukaryota</taxon>
        <taxon>Viridiplantae</taxon>
        <taxon>Streptophyta</taxon>
        <taxon>Embryophyta</taxon>
        <taxon>Tracheophyta</taxon>
        <taxon>Spermatophyta</taxon>
        <taxon>Magnoliopsida</taxon>
        <taxon>Liliopsida</taxon>
        <taxon>Poales</taxon>
        <taxon>Poaceae</taxon>
        <taxon>PACMAD clade</taxon>
        <taxon>Panicoideae</taxon>
        <taxon>Andropogonodae</taxon>
        <taxon>Andropogoneae</taxon>
        <taxon>Sorghinae</taxon>
        <taxon>Sorghum</taxon>
    </lineage>
</organism>
<dbReference type="PANTHER" id="PTHR34223:SF44">
    <property type="entry name" value="OS01G0789000 PROTEIN"/>
    <property type="match status" value="1"/>
</dbReference>
<reference evidence="3" key="1">
    <citation type="journal article" date="2019" name="BMC Genomics">
        <title>A new reference genome for Sorghum bicolor reveals high levels of sequence similarity between sweet and grain genotypes: implications for the genetics of sugar metabolism.</title>
        <authorList>
            <person name="Cooper E.A."/>
            <person name="Brenton Z.W."/>
            <person name="Flinn B.S."/>
            <person name="Jenkins J."/>
            <person name="Shu S."/>
            <person name="Flowers D."/>
            <person name="Luo F."/>
            <person name="Wang Y."/>
            <person name="Xia P."/>
            <person name="Barry K."/>
            <person name="Daum C."/>
            <person name="Lipzen A."/>
            <person name="Yoshinaga Y."/>
            <person name="Schmutz J."/>
            <person name="Saski C."/>
            <person name="Vermerris W."/>
            <person name="Kresovich S."/>
        </authorList>
    </citation>
    <scope>NUCLEOTIDE SEQUENCE</scope>
</reference>
<reference evidence="3" key="2">
    <citation type="submission" date="2020-10" db="EMBL/GenBank/DDBJ databases">
        <authorList>
            <person name="Cooper E.A."/>
            <person name="Brenton Z.W."/>
            <person name="Flinn B.S."/>
            <person name="Jenkins J."/>
            <person name="Shu S."/>
            <person name="Flowers D."/>
            <person name="Luo F."/>
            <person name="Wang Y."/>
            <person name="Xia P."/>
            <person name="Barry K."/>
            <person name="Daum C."/>
            <person name="Lipzen A."/>
            <person name="Yoshinaga Y."/>
            <person name="Schmutz J."/>
            <person name="Saski C."/>
            <person name="Vermerris W."/>
            <person name="Kresovich S."/>
        </authorList>
    </citation>
    <scope>NUCLEOTIDE SEQUENCE</scope>
</reference>
<dbReference type="InterPro" id="IPR055357">
    <property type="entry name" value="LRR_At1g61320_AtMIF1"/>
</dbReference>
<dbReference type="SUPFAM" id="SSF52047">
    <property type="entry name" value="RNI-like"/>
    <property type="match status" value="1"/>
</dbReference>
<dbReference type="Gene3D" id="3.80.10.10">
    <property type="entry name" value="Ribonuclease Inhibitor"/>
    <property type="match status" value="1"/>
</dbReference>
<accession>A0A921RH23</accession>
<dbReference type="InterPro" id="IPR053197">
    <property type="entry name" value="F-box_SCFL_complex_component"/>
</dbReference>
<evidence type="ECO:0000313" key="3">
    <source>
        <dbReference type="EMBL" id="KAG0539734.1"/>
    </source>
</evidence>
<dbReference type="PANTHER" id="PTHR34223">
    <property type="entry name" value="OS11G0201299 PROTEIN"/>
    <property type="match status" value="1"/>
</dbReference>
<dbReference type="AlphaFoldDB" id="A0A921RH23"/>
<feature type="domain" description="At1g61320/AtMIF1 LRR" evidence="2">
    <location>
        <begin position="32"/>
        <end position="302"/>
    </location>
</feature>
<proteinExistence type="predicted"/>
<feature type="compositionally biased region" description="Acidic residues" evidence="1">
    <location>
        <begin position="407"/>
        <end position="448"/>
    </location>
</feature>
<dbReference type="Proteomes" id="UP000807115">
    <property type="component" value="Chromosome 3"/>
</dbReference>
<comment type="caution">
    <text evidence="3">The sequence shown here is derived from an EMBL/GenBank/DDBJ whole genome shotgun (WGS) entry which is preliminary data.</text>
</comment>
<dbReference type="EMBL" id="CM027682">
    <property type="protein sequence ID" value="KAG0539734.1"/>
    <property type="molecule type" value="Genomic_DNA"/>
</dbReference>
<gene>
    <name evidence="3" type="ORF">BDA96_03G346900</name>
</gene>
<evidence type="ECO:0000256" key="1">
    <source>
        <dbReference type="SAM" id="MobiDB-lite"/>
    </source>
</evidence>
<feature type="region of interest" description="Disordered" evidence="1">
    <location>
        <begin position="387"/>
        <end position="448"/>
    </location>
</feature>